<proteinExistence type="predicted"/>
<reference evidence="1" key="1">
    <citation type="submission" date="2020-08" db="EMBL/GenBank/DDBJ databases">
        <title>Multicomponent nature underlies the extraordinary mechanical properties of spider dragline silk.</title>
        <authorList>
            <person name="Kono N."/>
            <person name="Nakamura H."/>
            <person name="Mori M."/>
            <person name="Yoshida Y."/>
            <person name="Ohtoshi R."/>
            <person name="Malay A.D."/>
            <person name="Moran D.A.P."/>
            <person name="Tomita M."/>
            <person name="Numata K."/>
            <person name="Arakawa K."/>
        </authorList>
    </citation>
    <scope>NUCLEOTIDE SEQUENCE</scope>
</reference>
<dbReference type="PANTHER" id="PTHR45902">
    <property type="entry name" value="LATROPHILIN RECEPTOR-LIKE PROTEIN A"/>
    <property type="match status" value="1"/>
</dbReference>
<organism evidence="1 2">
    <name type="scientific">Trichonephila clavipes</name>
    <name type="common">Golden silk orbweaver</name>
    <name type="synonym">Nephila clavipes</name>
    <dbReference type="NCBI Taxonomy" id="2585209"/>
    <lineage>
        <taxon>Eukaryota</taxon>
        <taxon>Metazoa</taxon>
        <taxon>Ecdysozoa</taxon>
        <taxon>Arthropoda</taxon>
        <taxon>Chelicerata</taxon>
        <taxon>Arachnida</taxon>
        <taxon>Araneae</taxon>
        <taxon>Araneomorphae</taxon>
        <taxon>Entelegynae</taxon>
        <taxon>Araneoidea</taxon>
        <taxon>Nephilidae</taxon>
        <taxon>Trichonephila</taxon>
    </lineage>
</organism>
<evidence type="ECO:0008006" key="3">
    <source>
        <dbReference type="Google" id="ProtNLM"/>
    </source>
</evidence>
<dbReference type="Proteomes" id="UP000887159">
    <property type="component" value="Unassembled WGS sequence"/>
</dbReference>
<accession>A0A8X7BA12</accession>
<evidence type="ECO:0000313" key="2">
    <source>
        <dbReference type="Proteomes" id="UP000887159"/>
    </source>
</evidence>
<keyword evidence="2" id="KW-1185">Reference proteome</keyword>
<dbReference type="InterPro" id="IPR053231">
    <property type="entry name" value="GPCR_LN-TM7"/>
</dbReference>
<name>A0A8X7BA12_TRICX</name>
<protein>
    <recommendedName>
        <fullName evidence="3">SMB domain-containing protein</fullName>
    </recommendedName>
</protein>
<comment type="caution">
    <text evidence="1">The sequence shown here is derived from an EMBL/GenBank/DDBJ whole genome shotgun (WGS) entry which is preliminary data.</text>
</comment>
<sequence length="354" mass="39948">MFSHSALGYYPQHNKYNELQILGGSCYPRDTCCALNETIEDNLWGGRTCECGEHCIHHKTCCIDSKYAGIEYFPQVNSRQMCQKVQTTNIMALMVSTCLEKWQRSSLNEKCINPQVGLDDPLSVVPVTSVISRASYKNFYCAWCNDDADSTVLWNFELKLSPGARSSITVGESNGASQKMKFNLATNSWEVLVLDPETKQERFQKMKLKFSVPDDLRKIVKPCHPRLVSDCKPSLRNSILHYKCLAYYSPIKVLKENSQAPVDYRNIHCALCNEVSTKSSKITCLVKTLSKKNKPPVSFAMLLDVNTRDGDIVGKVKPPCKEKELYDPFFKKCRSLKCALPGYVIKDGACVESD</sequence>
<dbReference type="AlphaFoldDB" id="A0A8X7BA12"/>
<dbReference type="EMBL" id="BMAU01021369">
    <property type="protein sequence ID" value="GFY24690.1"/>
    <property type="molecule type" value="Genomic_DNA"/>
</dbReference>
<dbReference type="PANTHER" id="PTHR45902:SF4">
    <property type="entry name" value="G-PROTEIN COUPLED RECEPTORS FAMILY 2 PROFILE 2 DOMAIN-CONTAINING PROTEIN"/>
    <property type="match status" value="1"/>
</dbReference>
<gene>
    <name evidence="1" type="primary">AVEN_111507_1</name>
    <name evidence="1" type="ORF">TNCV_1017361</name>
</gene>
<evidence type="ECO:0000313" key="1">
    <source>
        <dbReference type="EMBL" id="GFY24690.1"/>
    </source>
</evidence>